<evidence type="ECO:0000256" key="1">
    <source>
        <dbReference type="ARBA" id="ARBA00001946"/>
    </source>
</evidence>
<dbReference type="Gene3D" id="3.40.50.1000">
    <property type="entry name" value="HAD superfamily/HAD-like"/>
    <property type="match status" value="1"/>
</dbReference>
<dbReference type="GO" id="GO:0000287">
    <property type="term" value="F:magnesium ion binding"/>
    <property type="evidence" value="ECO:0007669"/>
    <property type="project" value="TreeGrafter"/>
</dbReference>
<dbReference type="InterPro" id="IPR036412">
    <property type="entry name" value="HAD-like_sf"/>
</dbReference>
<keyword evidence="2" id="KW-0378">Hydrolase</keyword>
<dbReference type="EC" id="3.1.3.-" evidence="2"/>
<comment type="cofactor">
    <cofactor evidence="1">
        <name>Mg(2+)</name>
        <dbReference type="ChEBI" id="CHEBI:18420"/>
    </cofactor>
</comment>
<dbReference type="PANTHER" id="PTHR10000">
    <property type="entry name" value="PHOSPHOSERINE PHOSPHATASE"/>
    <property type="match status" value="1"/>
</dbReference>
<dbReference type="InterPro" id="IPR006379">
    <property type="entry name" value="HAD-SF_hydro_IIB"/>
</dbReference>
<dbReference type="EMBL" id="LR215037">
    <property type="protein sequence ID" value="VEU75428.1"/>
    <property type="molecule type" value="Genomic_DNA"/>
</dbReference>
<dbReference type="AlphaFoldDB" id="A0A449B4G9"/>
<dbReference type="KEGG" id="mmau:NCTC10168_00348"/>
<dbReference type="InterPro" id="IPR023214">
    <property type="entry name" value="HAD_sf"/>
</dbReference>
<organism evidence="2 3">
    <name type="scientific">Mycoplasmopsis maculosa</name>
    <dbReference type="NCBI Taxonomy" id="114885"/>
    <lineage>
        <taxon>Bacteria</taxon>
        <taxon>Bacillati</taxon>
        <taxon>Mycoplasmatota</taxon>
        <taxon>Mycoplasmoidales</taxon>
        <taxon>Metamycoplasmataceae</taxon>
        <taxon>Mycoplasmopsis</taxon>
    </lineage>
</organism>
<dbReference type="Gene3D" id="3.30.1240.10">
    <property type="match status" value="1"/>
</dbReference>
<dbReference type="Proteomes" id="UP000290243">
    <property type="component" value="Chromosome"/>
</dbReference>
<evidence type="ECO:0000313" key="2">
    <source>
        <dbReference type="EMBL" id="VEU75428.1"/>
    </source>
</evidence>
<evidence type="ECO:0000313" key="3">
    <source>
        <dbReference type="Proteomes" id="UP000290243"/>
    </source>
</evidence>
<dbReference type="NCBIfam" id="TIGR01484">
    <property type="entry name" value="HAD-SF-IIB"/>
    <property type="match status" value="1"/>
</dbReference>
<protein>
    <submittedName>
        <fullName evidence="2">COF family HAD hydrolase protein</fullName>
        <ecNumber evidence="2">3.1.3.-</ecNumber>
    </submittedName>
</protein>
<reference evidence="2 3" key="1">
    <citation type="submission" date="2019-01" db="EMBL/GenBank/DDBJ databases">
        <authorList>
            <consortium name="Pathogen Informatics"/>
        </authorList>
    </citation>
    <scope>NUCLEOTIDE SEQUENCE [LARGE SCALE GENOMIC DNA]</scope>
    <source>
        <strain evidence="2 3">NCTC10168</strain>
    </source>
</reference>
<dbReference type="Pfam" id="PF08282">
    <property type="entry name" value="Hydrolase_3"/>
    <property type="match status" value="1"/>
</dbReference>
<keyword evidence="3" id="KW-1185">Reference proteome</keyword>
<proteinExistence type="predicted"/>
<sequence>MKNIKLIFIDLDGTTIDSIKNGKKRISLKNRKLVDEARQKGIKVVVSTGRKPDGHTKVLLKDIGSESDFLAWNGSYVVQNGIVIKNESINSDLVKKIIKLVEKTNLSFIINSDIKNNCFTNNKFLKFILSFSKIKAKKYSEFIFEKPISKMMIWDFSPRKIKKFYENIKNEFSNDLEIVFTGKRNNMIEITSKNCTKGDSEILFCSNLGIKPEECAHIGDTENDMSGNKLGVLISMKNGSKRFKKTADVISKYNYKNAGLGKTIKKYILKCK</sequence>
<accession>A0A449B4G9</accession>
<dbReference type="PANTHER" id="PTHR10000:SF8">
    <property type="entry name" value="HAD SUPERFAMILY HYDROLASE-LIKE, TYPE 3"/>
    <property type="match status" value="1"/>
</dbReference>
<gene>
    <name evidence="2" type="primary">yidA_2</name>
    <name evidence="2" type="ORF">NCTC10168_00348</name>
</gene>
<dbReference type="OrthoDB" id="400219at2"/>
<dbReference type="GO" id="GO:0016791">
    <property type="term" value="F:phosphatase activity"/>
    <property type="evidence" value="ECO:0007669"/>
    <property type="project" value="TreeGrafter"/>
</dbReference>
<dbReference type="RefSeq" id="WP_129646507.1">
    <property type="nucleotide sequence ID" value="NZ_LR215037.1"/>
</dbReference>
<dbReference type="SUPFAM" id="SSF56784">
    <property type="entry name" value="HAD-like"/>
    <property type="match status" value="1"/>
</dbReference>
<name>A0A449B4G9_9BACT</name>
<dbReference type="GO" id="GO:0005829">
    <property type="term" value="C:cytosol"/>
    <property type="evidence" value="ECO:0007669"/>
    <property type="project" value="TreeGrafter"/>
</dbReference>